<dbReference type="SUPFAM" id="SSF54211">
    <property type="entry name" value="Ribosomal protein S5 domain 2-like"/>
    <property type="match status" value="1"/>
</dbReference>
<protein>
    <submittedName>
        <fullName evidence="1">Uncharacterized protein</fullName>
    </submittedName>
</protein>
<evidence type="ECO:0000313" key="2">
    <source>
        <dbReference type="Proteomes" id="UP000444960"/>
    </source>
</evidence>
<gene>
    <name evidence="1" type="ORF">nbrc107696_26160</name>
</gene>
<reference evidence="2" key="1">
    <citation type="submission" date="2019-06" db="EMBL/GenBank/DDBJ databases">
        <title>Gordonia isolated from sludge of a wastewater treatment plant.</title>
        <authorList>
            <person name="Tamura T."/>
            <person name="Aoyama K."/>
            <person name="Kang Y."/>
            <person name="Saito S."/>
            <person name="Akiyama N."/>
            <person name="Yazawa K."/>
            <person name="Gonoi T."/>
            <person name="Mikami Y."/>
        </authorList>
    </citation>
    <scope>NUCLEOTIDE SEQUENCE [LARGE SCALE GENOMIC DNA]</scope>
    <source>
        <strain evidence="2">NBRC 107696</strain>
    </source>
</reference>
<organism evidence="1 2">
    <name type="scientific">Gordonia spumicola</name>
    <dbReference type="NCBI Taxonomy" id="589161"/>
    <lineage>
        <taxon>Bacteria</taxon>
        <taxon>Bacillati</taxon>
        <taxon>Actinomycetota</taxon>
        <taxon>Actinomycetes</taxon>
        <taxon>Mycobacteriales</taxon>
        <taxon>Gordoniaceae</taxon>
        <taxon>Gordonia</taxon>
    </lineage>
</organism>
<name>A0A7I9VAX3_9ACTN</name>
<dbReference type="InterPro" id="IPR020568">
    <property type="entry name" value="Ribosomal_Su5_D2-typ_SF"/>
</dbReference>
<keyword evidence="2" id="KW-1185">Reference proteome</keyword>
<comment type="caution">
    <text evidence="1">The sequence shown here is derived from an EMBL/GenBank/DDBJ whole genome shotgun (WGS) entry which is preliminary data.</text>
</comment>
<proteinExistence type="predicted"/>
<dbReference type="Proteomes" id="UP000444960">
    <property type="component" value="Unassembled WGS sequence"/>
</dbReference>
<dbReference type="EMBL" id="BJOV01000005">
    <property type="protein sequence ID" value="GEE02170.1"/>
    <property type="molecule type" value="Genomic_DNA"/>
</dbReference>
<dbReference type="AlphaFoldDB" id="A0A7I9VAX3"/>
<evidence type="ECO:0000313" key="1">
    <source>
        <dbReference type="EMBL" id="GEE02170.1"/>
    </source>
</evidence>
<sequence length="82" mass="8513">MPNPGCQAWAISEGSADHLVSGRDPREHNLTAQVRALDAAKTGAGLGLPILLVMASSMLQRSIRGGLIAMGNLSLSGGSRRF</sequence>
<accession>A0A7I9VAX3</accession>